<feature type="domain" description="C2H2-type" evidence="2">
    <location>
        <begin position="134"/>
        <end position="157"/>
    </location>
</feature>
<evidence type="ECO:0000259" key="2">
    <source>
        <dbReference type="PROSITE" id="PS00028"/>
    </source>
</evidence>
<dbReference type="PROSITE" id="PS00028">
    <property type="entry name" value="ZINC_FINGER_C2H2_1"/>
    <property type="match status" value="1"/>
</dbReference>
<reference evidence="3" key="1">
    <citation type="journal article" date="2023" name="Mol. Phylogenet. Evol.">
        <title>Genome-scale phylogeny and comparative genomics of the fungal order Sordariales.</title>
        <authorList>
            <person name="Hensen N."/>
            <person name="Bonometti L."/>
            <person name="Westerberg I."/>
            <person name="Brannstrom I.O."/>
            <person name="Guillou S."/>
            <person name="Cros-Aarteil S."/>
            <person name="Calhoun S."/>
            <person name="Haridas S."/>
            <person name="Kuo A."/>
            <person name="Mondo S."/>
            <person name="Pangilinan J."/>
            <person name="Riley R."/>
            <person name="LaButti K."/>
            <person name="Andreopoulos B."/>
            <person name="Lipzen A."/>
            <person name="Chen C."/>
            <person name="Yan M."/>
            <person name="Daum C."/>
            <person name="Ng V."/>
            <person name="Clum A."/>
            <person name="Steindorff A."/>
            <person name="Ohm R.A."/>
            <person name="Martin F."/>
            <person name="Silar P."/>
            <person name="Natvig D.O."/>
            <person name="Lalanne C."/>
            <person name="Gautier V."/>
            <person name="Ament-Velasquez S.L."/>
            <person name="Kruys A."/>
            <person name="Hutchinson M.I."/>
            <person name="Powell A.J."/>
            <person name="Barry K."/>
            <person name="Miller A.N."/>
            <person name="Grigoriev I.V."/>
            <person name="Debuchy R."/>
            <person name="Gladieux P."/>
            <person name="Hiltunen Thoren M."/>
            <person name="Johannesson H."/>
        </authorList>
    </citation>
    <scope>NUCLEOTIDE SEQUENCE</scope>
    <source>
        <strain evidence="3">PSN243</strain>
    </source>
</reference>
<gene>
    <name evidence="3" type="ORF">QBC34DRAFT_182312</name>
</gene>
<name>A0AAV9G8Z5_9PEZI</name>
<evidence type="ECO:0000313" key="4">
    <source>
        <dbReference type="Proteomes" id="UP001321760"/>
    </source>
</evidence>
<dbReference type="Proteomes" id="UP001321760">
    <property type="component" value="Unassembled WGS sequence"/>
</dbReference>
<organism evidence="3 4">
    <name type="scientific">Podospora aff. communis PSN243</name>
    <dbReference type="NCBI Taxonomy" id="3040156"/>
    <lineage>
        <taxon>Eukaryota</taxon>
        <taxon>Fungi</taxon>
        <taxon>Dikarya</taxon>
        <taxon>Ascomycota</taxon>
        <taxon>Pezizomycotina</taxon>
        <taxon>Sordariomycetes</taxon>
        <taxon>Sordariomycetidae</taxon>
        <taxon>Sordariales</taxon>
        <taxon>Podosporaceae</taxon>
        <taxon>Podospora</taxon>
    </lineage>
</organism>
<dbReference type="EMBL" id="MU865975">
    <property type="protein sequence ID" value="KAK4444599.1"/>
    <property type="molecule type" value="Genomic_DNA"/>
</dbReference>
<sequence length="240" mass="26557">MRHWHPVFPTASSASSQADTVLPSYHLSRSVILPAFPTGGHFAVSPRTDSNLLSQSPISSSCPPLSDFSSTFSPTPDFHTSNFTQLVARPAARPLKVAPASPPLLRCPFVGCTFSCTRPLDLTHHQNTLHKFRCLLGCPRSFTTRRRQAQHHESESHRAPGSATSQCQCGGCGKSTPATRRDNYWRHLRNCKKQSMALYVCHCGHPPTSDKQEHMRHVDTCKGKAGRPRGFKSADRMIET</sequence>
<proteinExistence type="predicted"/>
<feature type="region of interest" description="Disordered" evidence="1">
    <location>
        <begin position="221"/>
        <end position="240"/>
    </location>
</feature>
<evidence type="ECO:0000313" key="3">
    <source>
        <dbReference type="EMBL" id="KAK4444599.1"/>
    </source>
</evidence>
<dbReference type="SMART" id="SM00355">
    <property type="entry name" value="ZnF_C2H2"/>
    <property type="match status" value="2"/>
</dbReference>
<reference evidence="3" key="2">
    <citation type="submission" date="2023-05" db="EMBL/GenBank/DDBJ databases">
        <authorList>
            <consortium name="Lawrence Berkeley National Laboratory"/>
            <person name="Steindorff A."/>
            <person name="Hensen N."/>
            <person name="Bonometti L."/>
            <person name="Westerberg I."/>
            <person name="Brannstrom I.O."/>
            <person name="Guillou S."/>
            <person name="Cros-Aarteil S."/>
            <person name="Calhoun S."/>
            <person name="Haridas S."/>
            <person name="Kuo A."/>
            <person name="Mondo S."/>
            <person name="Pangilinan J."/>
            <person name="Riley R."/>
            <person name="Labutti K."/>
            <person name="Andreopoulos B."/>
            <person name="Lipzen A."/>
            <person name="Chen C."/>
            <person name="Yanf M."/>
            <person name="Daum C."/>
            <person name="Ng V."/>
            <person name="Clum A."/>
            <person name="Ohm R."/>
            <person name="Martin F."/>
            <person name="Silar P."/>
            <person name="Natvig D."/>
            <person name="Lalanne C."/>
            <person name="Gautier V."/>
            <person name="Ament-Velasquez S.L."/>
            <person name="Kruys A."/>
            <person name="Hutchinson M.I."/>
            <person name="Powell A.J."/>
            <person name="Barry K."/>
            <person name="Miller A.N."/>
            <person name="Grigoriev I.V."/>
            <person name="Debuchy R."/>
            <person name="Gladieux P."/>
            <person name="Thoren M.H."/>
            <person name="Johannesson H."/>
        </authorList>
    </citation>
    <scope>NUCLEOTIDE SEQUENCE</scope>
    <source>
        <strain evidence="3">PSN243</strain>
    </source>
</reference>
<comment type="caution">
    <text evidence="3">The sequence shown here is derived from an EMBL/GenBank/DDBJ whole genome shotgun (WGS) entry which is preliminary data.</text>
</comment>
<dbReference type="AlphaFoldDB" id="A0AAV9G8Z5"/>
<evidence type="ECO:0000256" key="1">
    <source>
        <dbReference type="SAM" id="MobiDB-lite"/>
    </source>
</evidence>
<keyword evidence="4" id="KW-1185">Reference proteome</keyword>
<accession>A0AAV9G8Z5</accession>
<dbReference type="InterPro" id="IPR013087">
    <property type="entry name" value="Znf_C2H2_type"/>
</dbReference>
<protein>
    <recommendedName>
        <fullName evidence="2">C2H2-type domain-containing protein</fullName>
    </recommendedName>
</protein>